<sequence>MSPELDESLLLSYSDNELSQIIDNSPTLAPGVHALSQKLVAKRVMPEVLDGAVKAMKVAHALGIRVPSTRRTIKTDSKTYWIMDFIEGVTLEAAWSKLSWFTTIRLAFQLRGFIRRLRSVTSPWAGSPVSGGCTSYWLDDKFGIPDRSPPNITSFFGFWVDFVSLRKAMAKASSPPVPSTAWIPATAETLVLTHHDLYSSEHPTRLPQPDLVD</sequence>
<name>A0A2J6PSK6_9HELO</name>
<dbReference type="AlphaFoldDB" id="A0A2J6PSK6"/>
<dbReference type="EMBL" id="KZ613502">
    <property type="protein sequence ID" value="PMD16974.1"/>
    <property type="molecule type" value="Genomic_DNA"/>
</dbReference>
<evidence type="ECO:0000313" key="2">
    <source>
        <dbReference type="Proteomes" id="UP000235672"/>
    </source>
</evidence>
<dbReference type="Proteomes" id="UP000235672">
    <property type="component" value="Unassembled WGS sequence"/>
</dbReference>
<dbReference type="OrthoDB" id="3250044at2759"/>
<evidence type="ECO:0000313" key="1">
    <source>
        <dbReference type="EMBL" id="PMD16974.1"/>
    </source>
</evidence>
<dbReference type="STRING" id="1745343.A0A2J6PSK6"/>
<gene>
    <name evidence="1" type="ORF">NA56DRAFT_283642</name>
</gene>
<accession>A0A2J6PSK6</accession>
<evidence type="ECO:0008006" key="3">
    <source>
        <dbReference type="Google" id="ProtNLM"/>
    </source>
</evidence>
<dbReference type="InterPro" id="IPR011009">
    <property type="entry name" value="Kinase-like_dom_sf"/>
</dbReference>
<keyword evidence="2" id="KW-1185">Reference proteome</keyword>
<reference evidence="1 2" key="1">
    <citation type="submission" date="2016-05" db="EMBL/GenBank/DDBJ databases">
        <title>A degradative enzymes factory behind the ericoid mycorrhizal symbiosis.</title>
        <authorList>
            <consortium name="DOE Joint Genome Institute"/>
            <person name="Martino E."/>
            <person name="Morin E."/>
            <person name="Grelet G."/>
            <person name="Kuo A."/>
            <person name="Kohler A."/>
            <person name="Daghino S."/>
            <person name="Barry K."/>
            <person name="Choi C."/>
            <person name="Cichocki N."/>
            <person name="Clum A."/>
            <person name="Copeland A."/>
            <person name="Hainaut M."/>
            <person name="Haridas S."/>
            <person name="Labutti K."/>
            <person name="Lindquist E."/>
            <person name="Lipzen A."/>
            <person name="Khouja H.-R."/>
            <person name="Murat C."/>
            <person name="Ohm R."/>
            <person name="Olson A."/>
            <person name="Spatafora J."/>
            <person name="Veneault-Fourrey C."/>
            <person name="Henrissat B."/>
            <person name="Grigoriev I."/>
            <person name="Martin F."/>
            <person name="Perotto S."/>
        </authorList>
    </citation>
    <scope>NUCLEOTIDE SEQUENCE [LARGE SCALE GENOMIC DNA]</scope>
    <source>
        <strain evidence="1 2">UAMH 7357</strain>
    </source>
</reference>
<proteinExistence type="predicted"/>
<protein>
    <recommendedName>
        <fullName evidence="3">Aminoglycoside phosphotransferase domain-containing protein</fullName>
    </recommendedName>
</protein>
<organism evidence="1 2">
    <name type="scientific">Hyaloscypha hepaticicola</name>
    <dbReference type="NCBI Taxonomy" id="2082293"/>
    <lineage>
        <taxon>Eukaryota</taxon>
        <taxon>Fungi</taxon>
        <taxon>Dikarya</taxon>
        <taxon>Ascomycota</taxon>
        <taxon>Pezizomycotina</taxon>
        <taxon>Leotiomycetes</taxon>
        <taxon>Helotiales</taxon>
        <taxon>Hyaloscyphaceae</taxon>
        <taxon>Hyaloscypha</taxon>
    </lineage>
</organism>
<dbReference type="SUPFAM" id="SSF56112">
    <property type="entry name" value="Protein kinase-like (PK-like)"/>
    <property type="match status" value="1"/>
</dbReference>